<dbReference type="Ensembl" id="ENSCCRT00020130301.1">
    <property type="protein sequence ID" value="ENSCCRP00020119591.1"/>
    <property type="gene ID" value="ENSCCRG00020053638.1"/>
</dbReference>
<dbReference type="GO" id="GO:0019901">
    <property type="term" value="F:protein kinase binding"/>
    <property type="evidence" value="ECO:0007669"/>
    <property type="project" value="TreeGrafter"/>
</dbReference>
<dbReference type="InterPro" id="IPR036770">
    <property type="entry name" value="Ankyrin_rpt-contain_sf"/>
</dbReference>
<organism evidence="4 5">
    <name type="scientific">Cyprinus carpio</name>
    <name type="common">Common carp</name>
    <dbReference type="NCBI Taxonomy" id="7962"/>
    <lineage>
        <taxon>Eukaryota</taxon>
        <taxon>Metazoa</taxon>
        <taxon>Chordata</taxon>
        <taxon>Craniata</taxon>
        <taxon>Vertebrata</taxon>
        <taxon>Euteleostomi</taxon>
        <taxon>Actinopterygii</taxon>
        <taxon>Neopterygii</taxon>
        <taxon>Teleostei</taxon>
        <taxon>Ostariophysi</taxon>
        <taxon>Cypriniformes</taxon>
        <taxon>Cyprinidae</taxon>
        <taxon>Cyprininae</taxon>
        <taxon>Cyprinus</taxon>
    </lineage>
</organism>
<evidence type="ECO:0008006" key="6">
    <source>
        <dbReference type="Google" id="ProtNLM"/>
    </source>
</evidence>
<name>A0A8C2QBF0_CYPCA</name>
<protein>
    <recommendedName>
        <fullName evidence="6">Ankyrin repeat domain 63</fullName>
    </recommendedName>
</protein>
<evidence type="ECO:0000256" key="1">
    <source>
        <dbReference type="ARBA" id="ARBA00022737"/>
    </source>
</evidence>
<dbReference type="Pfam" id="PF12796">
    <property type="entry name" value="Ank_2"/>
    <property type="match status" value="1"/>
</dbReference>
<dbReference type="GO" id="GO:0004861">
    <property type="term" value="F:cyclin-dependent protein serine/threonine kinase inhibitor activity"/>
    <property type="evidence" value="ECO:0007669"/>
    <property type="project" value="TreeGrafter"/>
</dbReference>
<evidence type="ECO:0000256" key="2">
    <source>
        <dbReference type="ARBA" id="ARBA00023043"/>
    </source>
</evidence>
<dbReference type="InterPro" id="IPR002110">
    <property type="entry name" value="Ankyrin_rpt"/>
</dbReference>
<keyword evidence="2 3" id="KW-0040">ANK repeat</keyword>
<feature type="repeat" description="ANK" evidence="3">
    <location>
        <begin position="29"/>
        <end position="65"/>
    </location>
</feature>
<dbReference type="PROSITE" id="PS50088">
    <property type="entry name" value="ANK_REPEAT"/>
    <property type="match status" value="2"/>
</dbReference>
<keyword evidence="1" id="KW-0677">Repeat</keyword>
<sequence length="178" mass="19699">AASPLSDVHLARFVLDALDGRIVNGKAENGRTLLMHAVCLQEHATRSKFTQLLLEKGADVNARDDHGRTSLSLACEHGHLDSVKLLVQFNADPELTDTWGNSALMYAACGGHSQILEFLVRAFKKLALLRLLTAAALKVFHCLCRFINVLRLIELLLTLLCTAKECLCITCFYHARML</sequence>
<evidence type="ECO:0000313" key="4">
    <source>
        <dbReference type="Ensembl" id="ENSCCRP00020119591.1"/>
    </source>
</evidence>
<accession>A0A8C2QBF0</accession>
<dbReference type="InterPro" id="IPR050776">
    <property type="entry name" value="Ank_Repeat/CDKN_Inhibitor"/>
</dbReference>
<dbReference type="Proteomes" id="UP000694701">
    <property type="component" value="Unplaced"/>
</dbReference>
<dbReference type="PROSITE" id="PS50297">
    <property type="entry name" value="ANK_REP_REGION"/>
    <property type="match status" value="2"/>
</dbReference>
<reference evidence="4" key="1">
    <citation type="submission" date="2025-08" db="UniProtKB">
        <authorList>
            <consortium name="Ensembl"/>
        </authorList>
    </citation>
    <scope>IDENTIFICATION</scope>
</reference>
<feature type="repeat" description="ANK" evidence="3">
    <location>
        <begin position="66"/>
        <end position="98"/>
    </location>
</feature>
<dbReference type="AlphaFoldDB" id="A0A8C2QBF0"/>
<dbReference type="GO" id="GO:0005634">
    <property type="term" value="C:nucleus"/>
    <property type="evidence" value="ECO:0007669"/>
    <property type="project" value="TreeGrafter"/>
</dbReference>
<dbReference type="GO" id="GO:2000045">
    <property type="term" value="P:regulation of G1/S transition of mitotic cell cycle"/>
    <property type="evidence" value="ECO:0007669"/>
    <property type="project" value="TreeGrafter"/>
</dbReference>
<dbReference type="SUPFAM" id="SSF48403">
    <property type="entry name" value="Ankyrin repeat"/>
    <property type="match status" value="1"/>
</dbReference>
<evidence type="ECO:0000256" key="3">
    <source>
        <dbReference type="PROSITE-ProRule" id="PRU00023"/>
    </source>
</evidence>
<dbReference type="SMART" id="SM00248">
    <property type="entry name" value="ANK"/>
    <property type="match status" value="3"/>
</dbReference>
<dbReference type="Gene3D" id="1.25.40.20">
    <property type="entry name" value="Ankyrin repeat-containing domain"/>
    <property type="match status" value="1"/>
</dbReference>
<dbReference type="GO" id="GO:0005737">
    <property type="term" value="C:cytoplasm"/>
    <property type="evidence" value="ECO:0007669"/>
    <property type="project" value="TreeGrafter"/>
</dbReference>
<dbReference type="GO" id="GO:0008285">
    <property type="term" value="P:negative regulation of cell population proliferation"/>
    <property type="evidence" value="ECO:0007669"/>
    <property type="project" value="TreeGrafter"/>
</dbReference>
<proteinExistence type="predicted"/>
<dbReference type="PANTHER" id="PTHR24201:SF8">
    <property type="entry name" value="CYCLIN-DEPENDENT KINASE 4 INHIBITOR B"/>
    <property type="match status" value="1"/>
</dbReference>
<evidence type="ECO:0000313" key="5">
    <source>
        <dbReference type="Proteomes" id="UP000694701"/>
    </source>
</evidence>
<dbReference type="PANTHER" id="PTHR24201">
    <property type="entry name" value="ANK_REP_REGION DOMAIN-CONTAINING PROTEIN"/>
    <property type="match status" value="1"/>
</dbReference>